<sequence length="76" mass="8780">MMITEQQMDEFRLSGESVRIVRDGIPANDVYGIVVAWDEESIVIRRINKRVVKLSRTYKLERATDERGEPDALNVT</sequence>
<gene>
    <name evidence="1" type="ORF">PaecuDRAFT_4720</name>
</gene>
<dbReference type="EMBL" id="AEDD01000016">
    <property type="protein sequence ID" value="EFM08529.1"/>
    <property type="molecule type" value="Genomic_DNA"/>
</dbReference>
<dbReference type="Proteomes" id="UP000005387">
    <property type="component" value="Unassembled WGS sequence"/>
</dbReference>
<protein>
    <submittedName>
        <fullName evidence="1">Uncharacterized protein</fullName>
    </submittedName>
</protein>
<dbReference type="STRING" id="717606.PaecuDRAFT_4720"/>
<organism evidence="1 2">
    <name type="scientific">Paenibacillus curdlanolyticus YK9</name>
    <dbReference type="NCBI Taxonomy" id="717606"/>
    <lineage>
        <taxon>Bacteria</taxon>
        <taxon>Bacillati</taxon>
        <taxon>Bacillota</taxon>
        <taxon>Bacilli</taxon>
        <taxon>Bacillales</taxon>
        <taxon>Paenibacillaceae</taxon>
        <taxon>Paenibacillus</taxon>
    </lineage>
</organism>
<evidence type="ECO:0000313" key="2">
    <source>
        <dbReference type="Proteomes" id="UP000005387"/>
    </source>
</evidence>
<dbReference type="AlphaFoldDB" id="E0IGC7"/>
<accession>E0IGC7</accession>
<reference evidence="1 2" key="1">
    <citation type="submission" date="2010-07" db="EMBL/GenBank/DDBJ databases">
        <title>The draft genome of Paenibacillus curdlanolyticus YK9.</title>
        <authorList>
            <consortium name="US DOE Joint Genome Institute (JGI-PGF)"/>
            <person name="Lucas S."/>
            <person name="Copeland A."/>
            <person name="Lapidus A."/>
            <person name="Cheng J.-F."/>
            <person name="Bruce D."/>
            <person name="Goodwin L."/>
            <person name="Pitluck S."/>
            <person name="Land M.L."/>
            <person name="Hauser L."/>
            <person name="Chang Y.-J."/>
            <person name="Jeffries C."/>
            <person name="Anderson I.J."/>
            <person name="Johnson E."/>
            <person name="Loganathan U."/>
            <person name="Mulhopadhyay B."/>
            <person name="Kyrpides N."/>
            <person name="Woyke T.J."/>
        </authorList>
    </citation>
    <scope>NUCLEOTIDE SEQUENCE [LARGE SCALE GENOMIC DNA]</scope>
    <source>
        <strain evidence="1 2">YK9</strain>
    </source>
</reference>
<name>E0IGC7_9BACL</name>
<evidence type="ECO:0000313" key="1">
    <source>
        <dbReference type="EMBL" id="EFM08529.1"/>
    </source>
</evidence>
<dbReference type="eggNOG" id="ENOG50332YJ">
    <property type="taxonomic scope" value="Bacteria"/>
</dbReference>
<keyword evidence="2" id="KW-1185">Reference proteome</keyword>
<proteinExistence type="predicted"/>